<evidence type="ECO:0000256" key="1">
    <source>
        <dbReference type="SAM" id="SignalP"/>
    </source>
</evidence>
<keyword evidence="1" id="KW-0732">Signal</keyword>
<dbReference type="AlphaFoldDB" id="A0A4P6G159"/>
<evidence type="ECO:0000313" key="3">
    <source>
        <dbReference type="EMBL" id="QAY85145.1"/>
    </source>
</evidence>
<reference evidence="3 4" key="1">
    <citation type="submission" date="2017-11" db="EMBL/GenBank/DDBJ databases">
        <title>Genome sequence of Pseudomonas arsenicoxydans ACM1.</title>
        <authorList>
            <person name="Nascimento F.X."/>
        </authorList>
    </citation>
    <scope>NUCLEOTIDE SEQUENCE [LARGE SCALE GENOMIC DNA]</scope>
    <source>
        <strain evidence="3 4">ACM1</strain>
    </source>
</reference>
<feature type="domain" description="Calcineurin-like phosphoesterase" evidence="2">
    <location>
        <begin position="90"/>
        <end position="275"/>
    </location>
</feature>
<dbReference type="SUPFAM" id="SSF56300">
    <property type="entry name" value="Metallo-dependent phosphatases"/>
    <property type="match status" value="1"/>
</dbReference>
<dbReference type="PANTHER" id="PTHR43143">
    <property type="entry name" value="METALLOPHOSPHOESTERASE, CALCINEURIN SUPERFAMILY"/>
    <property type="match status" value="1"/>
</dbReference>
<dbReference type="InterPro" id="IPR029052">
    <property type="entry name" value="Metallo-depent_PP-like"/>
</dbReference>
<sequence>MFLTKKIRAVSGLLLCIAASTAHSALSGYPPQHLIFTSDPQFPWTESSDNGWEESSSDRDKRSRWLIETQYSDVASFRNNHSTDPSRIPVMINGDMTAFGHGSERSTIKEILDKQLGGVYDYGLGNHDYENNVDDCFLNSCAAGSIVDFKERYWGKLSTVDMRLVEGDTIKKSVYGSLGYSKVYGDVQVVQLHNEPTYTASFTAYDWGVPTGYYISDSLDWLEQDLKTARKNGKIIVINMHKPDRWKGSSEQIARFKEMINQYEVTAVFAGHYHNSPGEYLGWNQRDYFGDVPVFLSGGASNQTYLIASFAPDRKTLTVHQVNGNNWPSRKAIASIDVR</sequence>
<dbReference type="GO" id="GO:0016787">
    <property type="term" value="F:hydrolase activity"/>
    <property type="evidence" value="ECO:0007669"/>
    <property type="project" value="InterPro"/>
</dbReference>
<dbReference type="EMBL" id="CP024767">
    <property type="protein sequence ID" value="QAY85145.1"/>
    <property type="molecule type" value="Genomic_DNA"/>
</dbReference>
<protein>
    <submittedName>
        <fullName evidence="3">Phosphoesterase</fullName>
    </submittedName>
</protein>
<gene>
    <name evidence="3" type="ORF">CUN61_14580</name>
</gene>
<organism evidence="3 4">
    <name type="scientific">Pseudomonas arsenicoxydans</name>
    <dbReference type="NCBI Taxonomy" id="702115"/>
    <lineage>
        <taxon>Bacteria</taxon>
        <taxon>Pseudomonadati</taxon>
        <taxon>Pseudomonadota</taxon>
        <taxon>Gammaproteobacteria</taxon>
        <taxon>Pseudomonadales</taxon>
        <taxon>Pseudomonadaceae</taxon>
        <taxon>Pseudomonas</taxon>
    </lineage>
</organism>
<evidence type="ECO:0000259" key="2">
    <source>
        <dbReference type="Pfam" id="PF00149"/>
    </source>
</evidence>
<keyword evidence="4" id="KW-1185">Reference proteome</keyword>
<dbReference type="RefSeq" id="WP_208672040.1">
    <property type="nucleotide sequence ID" value="NZ_CP024767.1"/>
</dbReference>
<dbReference type="Pfam" id="PF00149">
    <property type="entry name" value="Metallophos"/>
    <property type="match status" value="1"/>
</dbReference>
<feature type="signal peptide" evidence="1">
    <location>
        <begin position="1"/>
        <end position="24"/>
    </location>
</feature>
<dbReference type="Gene3D" id="3.60.21.10">
    <property type="match status" value="1"/>
</dbReference>
<dbReference type="PANTHER" id="PTHR43143:SF1">
    <property type="entry name" value="SERINE_THREONINE-PROTEIN PHOSPHATASE CPPED1"/>
    <property type="match status" value="1"/>
</dbReference>
<dbReference type="InterPro" id="IPR051918">
    <property type="entry name" value="STPP_CPPED1"/>
</dbReference>
<proteinExistence type="predicted"/>
<accession>A0A4P6G159</accession>
<dbReference type="InterPro" id="IPR004843">
    <property type="entry name" value="Calcineurin-like_PHP"/>
</dbReference>
<name>A0A4P6G159_9PSED</name>
<feature type="chain" id="PRO_5020260144" evidence="1">
    <location>
        <begin position="25"/>
        <end position="339"/>
    </location>
</feature>
<evidence type="ECO:0000313" key="4">
    <source>
        <dbReference type="Proteomes" id="UP000291121"/>
    </source>
</evidence>
<dbReference type="Proteomes" id="UP000291121">
    <property type="component" value="Chromosome"/>
</dbReference>